<dbReference type="EnsemblProtists" id="EKX53764">
    <property type="protein sequence ID" value="EKX53764"/>
    <property type="gene ID" value="GUITHDRAFT_100734"/>
</dbReference>
<dbReference type="SUPFAM" id="SSF140427">
    <property type="entry name" value="VPS28 C-terminal domain-like"/>
    <property type="match status" value="1"/>
</dbReference>
<dbReference type="InterPro" id="IPR017899">
    <property type="entry name" value="VPS28_C"/>
</dbReference>
<evidence type="ECO:0000259" key="7">
    <source>
        <dbReference type="PROSITE" id="PS51310"/>
    </source>
</evidence>
<evidence type="ECO:0000313" key="9">
    <source>
        <dbReference type="EMBL" id="EKX53764.1"/>
    </source>
</evidence>
<dbReference type="STRING" id="905079.L1JZP9"/>
<evidence type="ECO:0000313" key="10">
    <source>
        <dbReference type="EnsemblProtists" id="EKX53764"/>
    </source>
</evidence>
<dbReference type="eggNOG" id="KOG3284">
    <property type="taxonomic scope" value="Eukaryota"/>
</dbReference>
<dbReference type="Gene3D" id="1.20.1440.200">
    <property type="match status" value="1"/>
</dbReference>
<keyword evidence="4 5" id="KW-0653">Protein transport</keyword>
<evidence type="ECO:0000256" key="5">
    <source>
        <dbReference type="PROSITE-ProRule" id="PRU00642"/>
    </source>
</evidence>
<dbReference type="InterPro" id="IPR037202">
    <property type="entry name" value="ESCRT_assembly_dom"/>
</dbReference>
<dbReference type="PANTHER" id="PTHR12937">
    <property type="entry name" value="VACUOLAR PROTEIN SORTING 28, ISOFORM 2 VPS28"/>
    <property type="match status" value="1"/>
</dbReference>
<dbReference type="EMBL" id="JH992969">
    <property type="protein sequence ID" value="EKX53764.1"/>
    <property type="molecule type" value="Genomic_DNA"/>
</dbReference>
<dbReference type="InterPro" id="IPR017898">
    <property type="entry name" value="VPS28_N"/>
</dbReference>
<reference evidence="9 11" key="1">
    <citation type="journal article" date="2012" name="Nature">
        <title>Algal genomes reveal evolutionary mosaicism and the fate of nucleomorphs.</title>
        <authorList>
            <consortium name="DOE Joint Genome Institute"/>
            <person name="Curtis B.A."/>
            <person name="Tanifuji G."/>
            <person name="Burki F."/>
            <person name="Gruber A."/>
            <person name="Irimia M."/>
            <person name="Maruyama S."/>
            <person name="Arias M.C."/>
            <person name="Ball S.G."/>
            <person name="Gile G.H."/>
            <person name="Hirakawa Y."/>
            <person name="Hopkins J.F."/>
            <person name="Kuo A."/>
            <person name="Rensing S.A."/>
            <person name="Schmutz J."/>
            <person name="Symeonidi A."/>
            <person name="Elias M."/>
            <person name="Eveleigh R.J."/>
            <person name="Herman E.K."/>
            <person name="Klute M.J."/>
            <person name="Nakayama T."/>
            <person name="Obornik M."/>
            <person name="Reyes-Prieto A."/>
            <person name="Armbrust E.V."/>
            <person name="Aves S.J."/>
            <person name="Beiko R.G."/>
            <person name="Coutinho P."/>
            <person name="Dacks J.B."/>
            <person name="Durnford D.G."/>
            <person name="Fast N.M."/>
            <person name="Green B.R."/>
            <person name="Grisdale C.J."/>
            <person name="Hempel F."/>
            <person name="Henrissat B."/>
            <person name="Hoppner M.P."/>
            <person name="Ishida K."/>
            <person name="Kim E."/>
            <person name="Koreny L."/>
            <person name="Kroth P.G."/>
            <person name="Liu Y."/>
            <person name="Malik S.B."/>
            <person name="Maier U.G."/>
            <person name="McRose D."/>
            <person name="Mock T."/>
            <person name="Neilson J.A."/>
            <person name="Onodera N.T."/>
            <person name="Poole A.M."/>
            <person name="Pritham E.J."/>
            <person name="Richards T.A."/>
            <person name="Rocap G."/>
            <person name="Roy S.W."/>
            <person name="Sarai C."/>
            <person name="Schaack S."/>
            <person name="Shirato S."/>
            <person name="Slamovits C.H."/>
            <person name="Spencer D.F."/>
            <person name="Suzuki S."/>
            <person name="Worden A.Z."/>
            <person name="Zauner S."/>
            <person name="Barry K."/>
            <person name="Bell C."/>
            <person name="Bharti A.K."/>
            <person name="Crow J.A."/>
            <person name="Grimwood J."/>
            <person name="Kramer R."/>
            <person name="Lindquist E."/>
            <person name="Lucas S."/>
            <person name="Salamov A."/>
            <person name="McFadden G.I."/>
            <person name="Lane C.E."/>
            <person name="Keeling P.J."/>
            <person name="Gray M.W."/>
            <person name="Grigoriev I.V."/>
            <person name="Archibald J.M."/>
        </authorList>
    </citation>
    <scope>NUCLEOTIDE SEQUENCE</scope>
    <source>
        <strain evidence="9 11">CCMP2712</strain>
    </source>
</reference>
<organism evidence="9">
    <name type="scientific">Guillardia theta (strain CCMP2712)</name>
    <name type="common">Cryptophyte</name>
    <dbReference type="NCBI Taxonomy" id="905079"/>
    <lineage>
        <taxon>Eukaryota</taxon>
        <taxon>Cryptophyceae</taxon>
        <taxon>Pyrenomonadales</taxon>
        <taxon>Geminigeraceae</taxon>
        <taxon>Guillardia</taxon>
    </lineage>
</organism>
<dbReference type="OMA" id="CDEFPTV"/>
<dbReference type="InterPro" id="IPR037206">
    <property type="entry name" value="VPS28_C_sf"/>
</dbReference>
<feature type="domain" description="VPS28 C-terminal" evidence="7">
    <location>
        <begin position="140"/>
        <end position="215"/>
    </location>
</feature>
<feature type="domain" description="VPS28 N-terminal" evidence="8">
    <location>
        <begin position="19"/>
        <end position="132"/>
    </location>
</feature>
<dbReference type="PaxDb" id="55529-EKX53764"/>
<evidence type="ECO:0000256" key="6">
    <source>
        <dbReference type="SAM" id="MobiDB-lite"/>
    </source>
</evidence>
<dbReference type="RefSeq" id="XP_005840744.1">
    <property type="nucleotide sequence ID" value="XM_005840687.1"/>
</dbReference>
<reference evidence="11" key="2">
    <citation type="submission" date="2012-11" db="EMBL/GenBank/DDBJ databases">
        <authorList>
            <person name="Kuo A."/>
            <person name="Curtis B.A."/>
            <person name="Tanifuji G."/>
            <person name="Burki F."/>
            <person name="Gruber A."/>
            <person name="Irimia M."/>
            <person name="Maruyama S."/>
            <person name="Arias M.C."/>
            <person name="Ball S.G."/>
            <person name="Gile G.H."/>
            <person name="Hirakawa Y."/>
            <person name="Hopkins J.F."/>
            <person name="Rensing S.A."/>
            <person name="Schmutz J."/>
            <person name="Symeonidi A."/>
            <person name="Elias M."/>
            <person name="Eveleigh R.J."/>
            <person name="Herman E.K."/>
            <person name="Klute M.J."/>
            <person name="Nakayama T."/>
            <person name="Obornik M."/>
            <person name="Reyes-Prieto A."/>
            <person name="Armbrust E.V."/>
            <person name="Aves S.J."/>
            <person name="Beiko R.G."/>
            <person name="Coutinho P."/>
            <person name="Dacks J.B."/>
            <person name="Durnford D.G."/>
            <person name="Fast N.M."/>
            <person name="Green B.R."/>
            <person name="Grisdale C."/>
            <person name="Hempe F."/>
            <person name="Henrissat B."/>
            <person name="Hoppner M.P."/>
            <person name="Ishida K.-I."/>
            <person name="Kim E."/>
            <person name="Koreny L."/>
            <person name="Kroth P.G."/>
            <person name="Liu Y."/>
            <person name="Malik S.-B."/>
            <person name="Maier U.G."/>
            <person name="McRose D."/>
            <person name="Mock T."/>
            <person name="Neilson J.A."/>
            <person name="Onodera N.T."/>
            <person name="Poole A.M."/>
            <person name="Pritham E.J."/>
            <person name="Richards T.A."/>
            <person name="Rocap G."/>
            <person name="Roy S.W."/>
            <person name="Sarai C."/>
            <person name="Schaack S."/>
            <person name="Shirato S."/>
            <person name="Slamovits C.H."/>
            <person name="Spencer D.F."/>
            <person name="Suzuki S."/>
            <person name="Worden A.Z."/>
            <person name="Zauner S."/>
            <person name="Barry K."/>
            <person name="Bell C."/>
            <person name="Bharti A.K."/>
            <person name="Crow J.A."/>
            <person name="Grimwood J."/>
            <person name="Kramer R."/>
            <person name="Lindquist E."/>
            <person name="Lucas S."/>
            <person name="Salamov A."/>
            <person name="McFadden G.I."/>
            <person name="Lane C.E."/>
            <person name="Keeling P.J."/>
            <person name="Gray M.W."/>
            <person name="Grigoriev I.V."/>
            <person name="Archibald J.M."/>
        </authorList>
    </citation>
    <scope>NUCLEOTIDE SEQUENCE</scope>
    <source>
        <strain evidence="11">CCMP2712</strain>
    </source>
</reference>
<dbReference type="PANTHER" id="PTHR12937:SF0">
    <property type="entry name" value="VACUOLAR PROTEIN SORTING-ASSOCIATED PROTEIN 28 HOMOLOG"/>
    <property type="match status" value="1"/>
</dbReference>
<feature type="compositionally biased region" description="Basic and acidic residues" evidence="6">
    <location>
        <begin position="26"/>
        <end position="41"/>
    </location>
</feature>
<dbReference type="Gene3D" id="1.20.120.1130">
    <property type="match status" value="1"/>
</dbReference>
<dbReference type="GeneID" id="17310264"/>
<proteinExistence type="inferred from homology"/>
<keyword evidence="2 5" id="KW-0813">Transport</keyword>
<dbReference type="AlphaFoldDB" id="L1JZP9"/>
<comment type="similarity">
    <text evidence="5">Belongs to the VPS28 family.</text>
</comment>
<dbReference type="InterPro" id="IPR007143">
    <property type="entry name" value="Vps28"/>
</dbReference>
<dbReference type="GO" id="GO:0044877">
    <property type="term" value="F:protein-containing complex binding"/>
    <property type="evidence" value="ECO:0007669"/>
    <property type="project" value="TreeGrafter"/>
</dbReference>
<dbReference type="PROSITE" id="PS51313">
    <property type="entry name" value="VPS28_N"/>
    <property type="match status" value="1"/>
</dbReference>
<accession>L1JZP9</accession>
<dbReference type="OrthoDB" id="2671at2759"/>
<evidence type="ECO:0000256" key="3">
    <source>
        <dbReference type="ARBA" id="ARBA00022753"/>
    </source>
</evidence>
<evidence type="ECO:0000256" key="2">
    <source>
        <dbReference type="ARBA" id="ARBA00022448"/>
    </source>
</evidence>
<dbReference type="SUPFAM" id="SSF140111">
    <property type="entry name" value="Endosomal sorting complex assembly domain"/>
    <property type="match status" value="1"/>
</dbReference>
<feature type="compositionally biased region" description="Polar residues" evidence="6">
    <location>
        <begin position="1"/>
        <end position="17"/>
    </location>
</feature>
<evidence type="ECO:0000256" key="1">
    <source>
        <dbReference type="ARBA" id="ARBA00004177"/>
    </source>
</evidence>
<dbReference type="Pfam" id="PF03997">
    <property type="entry name" value="VPS28"/>
    <property type="match status" value="1"/>
</dbReference>
<dbReference type="KEGG" id="gtt:GUITHDRAFT_100734"/>
<dbReference type="PROSITE" id="PS51310">
    <property type="entry name" value="VPS28_C"/>
    <property type="match status" value="1"/>
</dbReference>
<dbReference type="GO" id="GO:0043328">
    <property type="term" value="P:protein transport to vacuole involved in ubiquitin-dependent protein catabolic process via the multivesicular body sorting pathway"/>
    <property type="evidence" value="ECO:0007669"/>
    <property type="project" value="TreeGrafter"/>
</dbReference>
<dbReference type="GO" id="GO:0000813">
    <property type="term" value="C:ESCRT I complex"/>
    <property type="evidence" value="ECO:0007669"/>
    <property type="project" value="InterPro"/>
</dbReference>
<name>L1JZP9_GUITC</name>
<evidence type="ECO:0000256" key="4">
    <source>
        <dbReference type="ARBA" id="ARBA00022927"/>
    </source>
</evidence>
<dbReference type="Proteomes" id="UP000011087">
    <property type="component" value="Unassembled WGS sequence"/>
</dbReference>
<evidence type="ECO:0000313" key="11">
    <source>
        <dbReference type="Proteomes" id="UP000011087"/>
    </source>
</evidence>
<evidence type="ECO:0000259" key="8">
    <source>
        <dbReference type="PROSITE" id="PS51313"/>
    </source>
</evidence>
<keyword evidence="3" id="KW-0967">Endosome</keyword>
<sequence>MAQNNVGAHAQNDSSRMLASKASPSIKKELEKQLQVEDDSNRQEMESFADYYAIIRTMEKLETQYIRGTIAPDVYEKECQKLLPRFSTLKECLPSDMQNPAMAIPTFMSRYQLKAARAANRFATGVPATCSAGGGEDSSKIALFVAEAVQGFITLMDSLRLGMTAVDQVHPLTADVVNALNKIAQLPADFEPKMKVKSWLQILSAMRATEVLDEV</sequence>
<comment type="subcellular location">
    <subcellularLocation>
        <location evidence="1">Endosome</location>
    </subcellularLocation>
</comment>
<protein>
    <submittedName>
        <fullName evidence="9">Vacuolar sorting protein 28</fullName>
    </submittedName>
</protein>
<gene>
    <name evidence="9" type="primary">VPS28</name>
    <name evidence="9" type="ORF">GUITHDRAFT_100734</name>
</gene>
<dbReference type="InterPro" id="IPR038358">
    <property type="entry name" value="VPS28_N_sf"/>
</dbReference>
<keyword evidence="11" id="KW-1185">Reference proteome</keyword>
<feature type="region of interest" description="Disordered" evidence="6">
    <location>
        <begin position="1"/>
        <end position="41"/>
    </location>
</feature>
<dbReference type="HOGENOM" id="CLU_076417_1_0_1"/>
<reference evidence="10" key="3">
    <citation type="submission" date="2016-03" db="UniProtKB">
        <authorList>
            <consortium name="EnsemblProtists"/>
        </authorList>
    </citation>
    <scope>IDENTIFICATION</scope>
</reference>